<dbReference type="PROSITE" id="PS51340">
    <property type="entry name" value="MOSC"/>
    <property type="match status" value="1"/>
</dbReference>
<dbReference type="GO" id="GO:0030151">
    <property type="term" value="F:molybdenum ion binding"/>
    <property type="evidence" value="ECO:0007669"/>
    <property type="project" value="InterPro"/>
</dbReference>
<dbReference type="InterPro" id="IPR052716">
    <property type="entry name" value="MOSC_domain"/>
</dbReference>
<proteinExistence type="predicted"/>
<dbReference type="STRING" id="665118.SAMN02983003_1352"/>
<reference evidence="2 3" key="1">
    <citation type="submission" date="2016-11" db="EMBL/GenBank/DDBJ databases">
        <authorList>
            <person name="Jaros S."/>
            <person name="Januszkiewicz K."/>
            <person name="Wedrychowicz H."/>
        </authorList>
    </citation>
    <scope>NUCLEOTIDE SEQUENCE [LARGE SCALE GENOMIC DNA]</scope>
    <source>
        <strain evidence="2 3">ATCC 23634</strain>
    </source>
</reference>
<dbReference type="EMBL" id="FPKU01000001">
    <property type="protein sequence ID" value="SFZ82922.1"/>
    <property type="molecule type" value="Genomic_DNA"/>
</dbReference>
<dbReference type="Pfam" id="PF03473">
    <property type="entry name" value="MOSC"/>
    <property type="match status" value="1"/>
</dbReference>
<evidence type="ECO:0000313" key="3">
    <source>
        <dbReference type="Proteomes" id="UP000183447"/>
    </source>
</evidence>
<dbReference type="GO" id="GO:0003824">
    <property type="term" value="F:catalytic activity"/>
    <property type="evidence" value="ECO:0007669"/>
    <property type="project" value="InterPro"/>
</dbReference>
<dbReference type="AlphaFoldDB" id="A0A1K2HXC4"/>
<organism evidence="2 3">
    <name type="scientific">Devosia enhydra</name>
    <dbReference type="NCBI Taxonomy" id="665118"/>
    <lineage>
        <taxon>Bacteria</taxon>
        <taxon>Pseudomonadati</taxon>
        <taxon>Pseudomonadota</taxon>
        <taxon>Alphaproteobacteria</taxon>
        <taxon>Hyphomicrobiales</taxon>
        <taxon>Devosiaceae</taxon>
        <taxon>Devosia</taxon>
    </lineage>
</organism>
<dbReference type="Gene3D" id="2.40.33.20">
    <property type="entry name" value="PK beta-barrel domain-like"/>
    <property type="match status" value="1"/>
</dbReference>
<dbReference type="PANTHER" id="PTHR36930">
    <property type="entry name" value="METAL-SULFUR CLUSTER BIOSYNTHESIS PROTEINS YUAD-RELATED"/>
    <property type="match status" value="1"/>
</dbReference>
<sequence>MIDILPGRTLKGRVAGLYHAPGSDFETVPVERLDLTFDGIEGDRHAGMIRKSTSREPWHRRGTPVRNERQLSILSPDELAATAEALNIAEIRPEWIGGNILIEGVPHLTRLPPRTLLMFEGGATVRVDGDNAPCRKSGAAIMRHVPRRPDIELGFVAAAKHRRGLVAWVESEGRVELGEVVSVRIWEQPIYPGLLPEKTLFD</sequence>
<feature type="domain" description="MOSC" evidence="1">
    <location>
        <begin position="27"/>
        <end position="184"/>
    </location>
</feature>
<dbReference type="GO" id="GO:0030170">
    <property type="term" value="F:pyridoxal phosphate binding"/>
    <property type="evidence" value="ECO:0007669"/>
    <property type="project" value="InterPro"/>
</dbReference>
<gene>
    <name evidence="2" type="ORF">SAMN02983003_1352</name>
</gene>
<dbReference type="InterPro" id="IPR011037">
    <property type="entry name" value="Pyrv_Knase-like_insert_dom_sf"/>
</dbReference>
<dbReference type="SUPFAM" id="SSF50800">
    <property type="entry name" value="PK beta-barrel domain-like"/>
    <property type="match status" value="1"/>
</dbReference>
<protein>
    <recommendedName>
        <fullName evidence="1">MOSC domain-containing protein</fullName>
    </recommendedName>
</protein>
<dbReference type="PANTHER" id="PTHR36930:SF1">
    <property type="entry name" value="MOSC DOMAIN-CONTAINING PROTEIN"/>
    <property type="match status" value="1"/>
</dbReference>
<evidence type="ECO:0000259" key="1">
    <source>
        <dbReference type="PROSITE" id="PS51340"/>
    </source>
</evidence>
<name>A0A1K2HXC4_9HYPH</name>
<keyword evidence="3" id="KW-1185">Reference proteome</keyword>
<accession>A0A1K2HXC4</accession>
<dbReference type="RefSeq" id="WP_072340097.1">
    <property type="nucleotide sequence ID" value="NZ_FPKU01000001.1"/>
</dbReference>
<dbReference type="OrthoDB" id="9808413at2"/>
<dbReference type="Proteomes" id="UP000183447">
    <property type="component" value="Unassembled WGS sequence"/>
</dbReference>
<dbReference type="InterPro" id="IPR005302">
    <property type="entry name" value="MoCF_Sase_C"/>
</dbReference>
<evidence type="ECO:0000313" key="2">
    <source>
        <dbReference type="EMBL" id="SFZ82922.1"/>
    </source>
</evidence>